<comment type="caution">
    <text evidence="2">The sequence shown here is derived from an EMBL/GenBank/DDBJ whole genome shotgun (WGS) entry which is preliminary data.</text>
</comment>
<dbReference type="InterPro" id="IPR012338">
    <property type="entry name" value="Beta-lactam/transpept-like"/>
</dbReference>
<gene>
    <name evidence="2" type="ORF">H8S01_11975</name>
</gene>
<dbReference type="PANTHER" id="PTHR43283">
    <property type="entry name" value="BETA-LACTAMASE-RELATED"/>
    <property type="match status" value="1"/>
</dbReference>
<evidence type="ECO:0000259" key="1">
    <source>
        <dbReference type="Pfam" id="PF00144"/>
    </source>
</evidence>
<organism evidence="2 3">
    <name type="scientific">Lachnospira hominis</name>
    <name type="common">ex Liu et al. 2021</name>
    <dbReference type="NCBI Taxonomy" id="2763051"/>
    <lineage>
        <taxon>Bacteria</taxon>
        <taxon>Bacillati</taxon>
        <taxon>Bacillota</taxon>
        <taxon>Clostridia</taxon>
        <taxon>Lachnospirales</taxon>
        <taxon>Lachnospiraceae</taxon>
        <taxon>Lachnospira</taxon>
    </lineage>
</organism>
<sequence length="479" mass="53553">MIFETASPESTGIPSYAVKNFLTRLEKQQLPLHSAIIMRHGKICAETYYAPYNKDSLHRMFSITKSFVSMAIGCLAEEGKLKLDDKIVDYFPEKQPESGTYKYTAMLTIRDMLKMKTCHTKTTYKNPGVTDWVGSFFTTKPTHVPGTVFSYDTSSTHVLGALVEKLSGMTILDYLRSKGLDELGFSKDAHILTDPQGIEMGGSGMCASSRDILLMMMLIKGDGALNGRQYFPKDYVKAAKSLQSDTYGKQGTFEEMQGYGYQIWLTRNGGYVLFGMGGQLALYVPDKDIFMITTADAQGRQGGVQLIYDAFWDEIYSAIDSDSLPENKKAHDELIKYCESRTVMNITGSSTSSLECDITDKIYICDENACGVKSIQLNIDKTTHTGHLSIKNNDGIQVIDFGMCTNEYGIFPGYDLEYAASAAWRMEDYLLIKIQIIDSAVGNLYIGLSFKDSYLTVMMRKTVEDLFNEYDGIFSGRTM</sequence>
<reference evidence="2 3" key="1">
    <citation type="submission" date="2020-08" db="EMBL/GenBank/DDBJ databases">
        <title>Genome public.</title>
        <authorList>
            <person name="Liu C."/>
            <person name="Sun Q."/>
        </authorList>
    </citation>
    <scope>NUCLEOTIDE SEQUENCE [LARGE SCALE GENOMIC DNA]</scope>
    <source>
        <strain evidence="2 3">NSJ-43</strain>
    </source>
</reference>
<dbReference type="PANTHER" id="PTHR43283:SF7">
    <property type="entry name" value="BETA-LACTAMASE-RELATED DOMAIN-CONTAINING PROTEIN"/>
    <property type="match status" value="1"/>
</dbReference>
<dbReference type="EMBL" id="JACOPD010000009">
    <property type="protein sequence ID" value="MBC5681671.1"/>
    <property type="molecule type" value="Genomic_DNA"/>
</dbReference>
<proteinExistence type="predicted"/>
<accession>A0ABR7G2L3</accession>
<dbReference type="Pfam" id="PF00144">
    <property type="entry name" value="Beta-lactamase"/>
    <property type="match status" value="1"/>
</dbReference>
<feature type="domain" description="Beta-lactamase-related" evidence="1">
    <location>
        <begin position="24"/>
        <end position="299"/>
    </location>
</feature>
<dbReference type="Gene3D" id="3.40.710.10">
    <property type="entry name" value="DD-peptidase/beta-lactamase superfamily"/>
    <property type="match status" value="1"/>
</dbReference>
<name>A0ABR7G2L3_9FIRM</name>
<dbReference type="Proteomes" id="UP000628463">
    <property type="component" value="Unassembled WGS sequence"/>
</dbReference>
<protein>
    <submittedName>
        <fullName evidence="2">Serine hydrolase</fullName>
    </submittedName>
</protein>
<keyword evidence="3" id="KW-1185">Reference proteome</keyword>
<dbReference type="RefSeq" id="WP_186837321.1">
    <property type="nucleotide sequence ID" value="NZ_JACOPD010000009.1"/>
</dbReference>
<dbReference type="InterPro" id="IPR050789">
    <property type="entry name" value="Diverse_Enzym_Activities"/>
</dbReference>
<keyword evidence="2" id="KW-0378">Hydrolase</keyword>
<evidence type="ECO:0000313" key="3">
    <source>
        <dbReference type="Proteomes" id="UP000628463"/>
    </source>
</evidence>
<dbReference type="GO" id="GO:0016787">
    <property type="term" value="F:hydrolase activity"/>
    <property type="evidence" value="ECO:0007669"/>
    <property type="project" value="UniProtKB-KW"/>
</dbReference>
<dbReference type="SUPFAM" id="SSF56601">
    <property type="entry name" value="beta-lactamase/transpeptidase-like"/>
    <property type="match status" value="1"/>
</dbReference>
<dbReference type="InterPro" id="IPR001466">
    <property type="entry name" value="Beta-lactam-related"/>
</dbReference>
<evidence type="ECO:0000313" key="2">
    <source>
        <dbReference type="EMBL" id="MBC5681671.1"/>
    </source>
</evidence>